<dbReference type="KEGG" id="gtt:GUITHDRAFT_114243"/>
<dbReference type="Gene3D" id="3.10.20.90">
    <property type="entry name" value="Phosphatidylinositol 3-kinase Catalytic Subunit, Chain A, domain 1"/>
    <property type="match status" value="1"/>
</dbReference>
<protein>
    <recommendedName>
        <fullName evidence="2">Ubiquitin-like domain-containing protein</fullName>
    </recommendedName>
</protein>
<evidence type="ECO:0000259" key="2">
    <source>
        <dbReference type="PROSITE" id="PS50053"/>
    </source>
</evidence>
<sequence>MNDCFAGGRQTRSVMRLRGGSADGTWRERGTALDDVRAYRSSVLGETFFLLTSKDADKWYGCPHCQFINEHTSVLKQHILNHTSKPAGNCSALPEAAWKMRAVLAASQGEVLEYVIQQRAAGQDANGSLWVPFSGQQQEARMRRQREEVGSQGGEETKSAEKMRRISEGEGWVPLVVKVYNQSSKEMLCLNLLRKTETTIQEIKEEVRLSTGIPSELQRAVCRGRFLRNGSTLQELAVSKEGGPCLYIIPEVAEDAGGDESGGREAKNESLLVKEDLGRASPGSLQSNLMIARMIQRMRNYLTGENISSSPVDLVRMNESAVIEVGGRRLNVTFTTITPTNSSMFDRVLEFRMPALDPILQSDGQLAEDVRADGTGWGGFGGGKEEGGQDNDIYGT</sequence>
<dbReference type="InterPro" id="IPR029071">
    <property type="entry name" value="Ubiquitin-like_domsf"/>
</dbReference>
<dbReference type="HOGENOM" id="CLU_697285_0_0_1"/>
<keyword evidence="5" id="KW-1185">Reference proteome</keyword>
<dbReference type="RefSeq" id="XP_005826727.1">
    <property type="nucleotide sequence ID" value="XM_005826670.1"/>
</dbReference>
<gene>
    <name evidence="3" type="ORF">GUITHDRAFT_114243</name>
</gene>
<evidence type="ECO:0000256" key="1">
    <source>
        <dbReference type="SAM" id="MobiDB-lite"/>
    </source>
</evidence>
<name>L1IUG4_GUITC</name>
<dbReference type="InterPro" id="IPR000626">
    <property type="entry name" value="Ubiquitin-like_dom"/>
</dbReference>
<dbReference type="PROSITE" id="PS50053">
    <property type="entry name" value="UBIQUITIN_2"/>
    <property type="match status" value="1"/>
</dbReference>
<evidence type="ECO:0000313" key="5">
    <source>
        <dbReference type="Proteomes" id="UP000011087"/>
    </source>
</evidence>
<evidence type="ECO:0000313" key="4">
    <source>
        <dbReference type="EnsemblProtists" id="EKX39747"/>
    </source>
</evidence>
<feature type="domain" description="Ubiquitin-like" evidence="2">
    <location>
        <begin position="173"/>
        <end position="241"/>
    </location>
</feature>
<dbReference type="AlphaFoldDB" id="L1IUG4"/>
<reference evidence="3 5" key="1">
    <citation type="journal article" date="2012" name="Nature">
        <title>Algal genomes reveal evolutionary mosaicism and the fate of nucleomorphs.</title>
        <authorList>
            <consortium name="DOE Joint Genome Institute"/>
            <person name="Curtis B.A."/>
            <person name="Tanifuji G."/>
            <person name="Burki F."/>
            <person name="Gruber A."/>
            <person name="Irimia M."/>
            <person name="Maruyama S."/>
            <person name="Arias M.C."/>
            <person name="Ball S.G."/>
            <person name="Gile G.H."/>
            <person name="Hirakawa Y."/>
            <person name="Hopkins J.F."/>
            <person name="Kuo A."/>
            <person name="Rensing S.A."/>
            <person name="Schmutz J."/>
            <person name="Symeonidi A."/>
            <person name="Elias M."/>
            <person name="Eveleigh R.J."/>
            <person name="Herman E.K."/>
            <person name="Klute M.J."/>
            <person name="Nakayama T."/>
            <person name="Obornik M."/>
            <person name="Reyes-Prieto A."/>
            <person name="Armbrust E.V."/>
            <person name="Aves S.J."/>
            <person name="Beiko R.G."/>
            <person name="Coutinho P."/>
            <person name="Dacks J.B."/>
            <person name="Durnford D.G."/>
            <person name="Fast N.M."/>
            <person name="Green B.R."/>
            <person name="Grisdale C.J."/>
            <person name="Hempel F."/>
            <person name="Henrissat B."/>
            <person name="Hoppner M.P."/>
            <person name="Ishida K."/>
            <person name="Kim E."/>
            <person name="Koreny L."/>
            <person name="Kroth P.G."/>
            <person name="Liu Y."/>
            <person name="Malik S.B."/>
            <person name="Maier U.G."/>
            <person name="McRose D."/>
            <person name="Mock T."/>
            <person name="Neilson J.A."/>
            <person name="Onodera N.T."/>
            <person name="Poole A.M."/>
            <person name="Pritham E.J."/>
            <person name="Richards T.A."/>
            <person name="Rocap G."/>
            <person name="Roy S.W."/>
            <person name="Sarai C."/>
            <person name="Schaack S."/>
            <person name="Shirato S."/>
            <person name="Slamovits C.H."/>
            <person name="Spencer D.F."/>
            <person name="Suzuki S."/>
            <person name="Worden A.Z."/>
            <person name="Zauner S."/>
            <person name="Barry K."/>
            <person name="Bell C."/>
            <person name="Bharti A.K."/>
            <person name="Crow J.A."/>
            <person name="Grimwood J."/>
            <person name="Kramer R."/>
            <person name="Lindquist E."/>
            <person name="Lucas S."/>
            <person name="Salamov A."/>
            <person name="McFadden G.I."/>
            <person name="Lane C.E."/>
            <person name="Keeling P.J."/>
            <person name="Gray M.W."/>
            <person name="Grigoriev I.V."/>
            <person name="Archibald J.M."/>
        </authorList>
    </citation>
    <scope>NUCLEOTIDE SEQUENCE</scope>
    <source>
        <strain evidence="3 5">CCMP2712</strain>
    </source>
</reference>
<dbReference type="EMBL" id="JH993037">
    <property type="protein sequence ID" value="EKX39747.1"/>
    <property type="molecule type" value="Genomic_DNA"/>
</dbReference>
<feature type="region of interest" description="Disordered" evidence="1">
    <location>
        <begin position="143"/>
        <end position="163"/>
    </location>
</feature>
<reference evidence="5" key="2">
    <citation type="submission" date="2012-11" db="EMBL/GenBank/DDBJ databases">
        <authorList>
            <person name="Kuo A."/>
            <person name="Curtis B.A."/>
            <person name="Tanifuji G."/>
            <person name="Burki F."/>
            <person name="Gruber A."/>
            <person name="Irimia M."/>
            <person name="Maruyama S."/>
            <person name="Arias M.C."/>
            <person name="Ball S.G."/>
            <person name="Gile G.H."/>
            <person name="Hirakawa Y."/>
            <person name="Hopkins J.F."/>
            <person name="Rensing S.A."/>
            <person name="Schmutz J."/>
            <person name="Symeonidi A."/>
            <person name="Elias M."/>
            <person name="Eveleigh R.J."/>
            <person name="Herman E.K."/>
            <person name="Klute M.J."/>
            <person name="Nakayama T."/>
            <person name="Obornik M."/>
            <person name="Reyes-Prieto A."/>
            <person name="Armbrust E.V."/>
            <person name="Aves S.J."/>
            <person name="Beiko R.G."/>
            <person name="Coutinho P."/>
            <person name="Dacks J.B."/>
            <person name="Durnford D.G."/>
            <person name="Fast N.M."/>
            <person name="Green B.R."/>
            <person name="Grisdale C."/>
            <person name="Hempe F."/>
            <person name="Henrissat B."/>
            <person name="Hoppner M.P."/>
            <person name="Ishida K.-I."/>
            <person name="Kim E."/>
            <person name="Koreny L."/>
            <person name="Kroth P.G."/>
            <person name="Liu Y."/>
            <person name="Malik S.-B."/>
            <person name="Maier U.G."/>
            <person name="McRose D."/>
            <person name="Mock T."/>
            <person name="Neilson J.A."/>
            <person name="Onodera N.T."/>
            <person name="Poole A.M."/>
            <person name="Pritham E.J."/>
            <person name="Richards T.A."/>
            <person name="Rocap G."/>
            <person name="Roy S.W."/>
            <person name="Sarai C."/>
            <person name="Schaack S."/>
            <person name="Shirato S."/>
            <person name="Slamovits C.H."/>
            <person name="Spencer D.F."/>
            <person name="Suzuki S."/>
            <person name="Worden A.Z."/>
            <person name="Zauner S."/>
            <person name="Barry K."/>
            <person name="Bell C."/>
            <person name="Bharti A.K."/>
            <person name="Crow J.A."/>
            <person name="Grimwood J."/>
            <person name="Kramer R."/>
            <person name="Lindquist E."/>
            <person name="Lucas S."/>
            <person name="Salamov A."/>
            <person name="McFadden G.I."/>
            <person name="Lane C.E."/>
            <person name="Keeling P.J."/>
            <person name="Gray M.W."/>
            <person name="Grigoriev I.V."/>
            <person name="Archibald J.M."/>
        </authorList>
    </citation>
    <scope>NUCLEOTIDE SEQUENCE</scope>
    <source>
        <strain evidence="5">CCMP2712</strain>
    </source>
</reference>
<reference evidence="4" key="3">
    <citation type="submission" date="2015-06" db="UniProtKB">
        <authorList>
            <consortium name="EnsemblProtists"/>
        </authorList>
    </citation>
    <scope>IDENTIFICATION</scope>
</reference>
<accession>L1IUG4</accession>
<dbReference type="EnsemblProtists" id="EKX39747">
    <property type="protein sequence ID" value="EKX39747"/>
    <property type="gene ID" value="GUITHDRAFT_114243"/>
</dbReference>
<organism evidence="3">
    <name type="scientific">Guillardia theta (strain CCMP2712)</name>
    <name type="common">Cryptophyte</name>
    <dbReference type="NCBI Taxonomy" id="905079"/>
    <lineage>
        <taxon>Eukaryota</taxon>
        <taxon>Cryptophyceae</taxon>
        <taxon>Pyrenomonadales</taxon>
        <taxon>Geminigeraceae</taxon>
        <taxon>Guillardia</taxon>
    </lineage>
</organism>
<dbReference type="GeneID" id="17296420"/>
<dbReference type="SUPFAM" id="SSF54236">
    <property type="entry name" value="Ubiquitin-like"/>
    <property type="match status" value="1"/>
</dbReference>
<dbReference type="PaxDb" id="55529-EKX39747"/>
<proteinExistence type="predicted"/>
<dbReference type="Proteomes" id="UP000011087">
    <property type="component" value="Unassembled WGS sequence"/>
</dbReference>
<evidence type="ECO:0000313" key="3">
    <source>
        <dbReference type="EMBL" id="EKX39747.1"/>
    </source>
</evidence>
<feature type="region of interest" description="Disordered" evidence="1">
    <location>
        <begin position="372"/>
        <end position="396"/>
    </location>
</feature>
<dbReference type="CDD" id="cd17039">
    <property type="entry name" value="Ubl_ubiquitin_like"/>
    <property type="match status" value="1"/>
</dbReference>